<dbReference type="Pfam" id="PF00153">
    <property type="entry name" value="Mito_carr"/>
    <property type="match status" value="1"/>
</dbReference>
<sequence>MDVVKTRLQLQKQTTVYKGMFQAIKYMVRTEGFLALYRGFLISTPQLYAIYINSNVYEKVRDTMNGSPPVISALAGGAATASDQLFSVPMDVLAQYMMIFNNHTAFCGLVKNEISIAENVACDKLKGKIPLGKYSL</sequence>
<evidence type="ECO:0000313" key="8">
    <source>
        <dbReference type="WBParaSite" id="ACRNAN_scaffold19856.g17201.t1"/>
    </source>
</evidence>
<protein>
    <submittedName>
        <fullName evidence="8">Uncharacterized protein</fullName>
    </submittedName>
</protein>
<name>A0A914D7M1_9BILA</name>
<feature type="repeat" description="Solcar" evidence="5">
    <location>
        <begin position="1"/>
        <end position="63"/>
    </location>
</feature>
<dbReference type="InterPro" id="IPR042164">
    <property type="entry name" value="SLC25A44"/>
</dbReference>
<evidence type="ECO:0000256" key="5">
    <source>
        <dbReference type="PROSITE-ProRule" id="PRU00282"/>
    </source>
</evidence>
<dbReference type="GO" id="GO:0009083">
    <property type="term" value="P:branched-chain amino acid catabolic process"/>
    <property type="evidence" value="ECO:0007669"/>
    <property type="project" value="InterPro"/>
</dbReference>
<evidence type="ECO:0000256" key="6">
    <source>
        <dbReference type="RuleBase" id="RU000488"/>
    </source>
</evidence>
<dbReference type="AlphaFoldDB" id="A0A914D7M1"/>
<dbReference type="PROSITE" id="PS50920">
    <property type="entry name" value="SOLCAR"/>
    <property type="match status" value="1"/>
</dbReference>
<dbReference type="InterPro" id="IPR023395">
    <property type="entry name" value="MCP_dom_sf"/>
</dbReference>
<dbReference type="Proteomes" id="UP000887540">
    <property type="component" value="Unplaced"/>
</dbReference>
<keyword evidence="4 5" id="KW-0472">Membrane</keyword>
<dbReference type="GO" id="GO:0015658">
    <property type="term" value="F:branched-chain amino acid transmembrane transporter activity"/>
    <property type="evidence" value="ECO:0007669"/>
    <property type="project" value="InterPro"/>
</dbReference>
<dbReference type="GO" id="GO:0005739">
    <property type="term" value="C:mitochondrion"/>
    <property type="evidence" value="ECO:0007669"/>
    <property type="project" value="InterPro"/>
</dbReference>
<dbReference type="PANTHER" id="PTHR46314:SF2">
    <property type="entry name" value="SOLUTE CARRIER FAMILY 25 MEMBER 44"/>
    <property type="match status" value="1"/>
</dbReference>
<comment type="similarity">
    <text evidence="2 6">Belongs to the mitochondrial carrier (TC 2.A.29) family.</text>
</comment>
<evidence type="ECO:0000313" key="7">
    <source>
        <dbReference type="Proteomes" id="UP000887540"/>
    </source>
</evidence>
<comment type="subcellular location">
    <subcellularLocation>
        <location evidence="1">Membrane</location>
        <topology evidence="1">Multi-pass membrane protein</topology>
    </subcellularLocation>
</comment>
<dbReference type="Gene3D" id="1.50.40.10">
    <property type="entry name" value="Mitochondrial carrier domain"/>
    <property type="match status" value="1"/>
</dbReference>
<keyword evidence="3 5" id="KW-0812">Transmembrane</keyword>
<evidence type="ECO:0000256" key="1">
    <source>
        <dbReference type="ARBA" id="ARBA00004141"/>
    </source>
</evidence>
<evidence type="ECO:0000256" key="4">
    <source>
        <dbReference type="ARBA" id="ARBA00023136"/>
    </source>
</evidence>
<dbReference type="PANTHER" id="PTHR46314">
    <property type="entry name" value="SOLUTE CARRIER FAMILY 25 MEMBER 44"/>
    <property type="match status" value="1"/>
</dbReference>
<dbReference type="WBParaSite" id="ACRNAN_scaffold19856.g17201.t1">
    <property type="protein sequence ID" value="ACRNAN_scaffold19856.g17201.t1"/>
    <property type="gene ID" value="ACRNAN_scaffold19856.g17201"/>
</dbReference>
<evidence type="ECO:0000256" key="2">
    <source>
        <dbReference type="ARBA" id="ARBA00006375"/>
    </source>
</evidence>
<dbReference type="InterPro" id="IPR018108">
    <property type="entry name" value="MCP_transmembrane"/>
</dbReference>
<keyword evidence="6" id="KW-0813">Transport</keyword>
<reference evidence="8" key="1">
    <citation type="submission" date="2022-11" db="UniProtKB">
        <authorList>
            <consortium name="WormBaseParasite"/>
        </authorList>
    </citation>
    <scope>IDENTIFICATION</scope>
</reference>
<dbReference type="SUPFAM" id="SSF103506">
    <property type="entry name" value="Mitochondrial carrier"/>
    <property type="match status" value="1"/>
</dbReference>
<accession>A0A914D7M1</accession>
<evidence type="ECO:0000256" key="3">
    <source>
        <dbReference type="ARBA" id="ARBA00022692"/>
    </source>
</evidence>
<dbReference type="GO" id="GO:0016020">
    <property type="term" value="C:membrane"/>
    <property type="evidence" value="ECO:0007669"/>
    <property type="project" value="UniProtKB-SubCell"/>
</dbReference>
<organism evidence="7 8">
    <name type="scientific">Acrobeloides nanus</name>
    <dbReference type="NCBI Taxonomy" id="290746"/>
    <lineage>
        <taxon>Eukaryota</taxon>
        <taxon>Metazoa</taxon>
        <taxon>Ecdysozoa</taxon>
        <taxon>Nematoda</taxon>
        <taxon>Chromadorea</taxon>
        <taxon>Rhabditida</taxon>
        <taxon>Tylenchina</taxon>
        <taxon>Cephalobomorpha</taxon>
        <taxon>Cephaloboidea</taxon>
        <taxon>Cephalobidae</taxon>
        <taxon>Acrobeloides</taxon>
    </lineage>
</organism>
<proteinExistence type="inferred from homology"/>
<keyword evidence="7" id="KW-1185">Reference proteome</keyword>